<proteinExistence type="predicted"/>
<dbReference type="Proteomes" id="UP001153365">
    <property type="component" value="Unassembled WGS sequence"/>
</dbReference>
<evidence type="ECO:0000256" key="1">
    <source>
        <dbReference type="SAM" id="MobiDB-lite"/>
    </source>
</evidence>
<keyword evidence="3" id="KW-1185">Reference proteome</keyword>
<evidence type="ECO:0000313" key="3">
    <source>
        <dbReference type="Proteomes" id="UP001153365"/>
    </source>
</evidence>
<gene>
    <name evidence="2" type="ORF">PPACK8108_LOCUS15568</name>
</gene>
<dbReference type="EMBL" id="CALTRL010004159">
    <property type="protein sequence ID" value="CAH7682589.1"/>
    <property type="molecule type" value="Genomic_DNA"/>
</dbReference>
<organism evidence="2 3">
    <name type="scientific">Phakopsora pachyrhizi</name>
    <name type="common">Asian soybean rust disease fungus</name>
    <dbReference type="NCBI Taxonomy" id="170000"/>
    <lineage>
        <taxon>Eukaryota</taxon>
        <taxon>Fungi</taxon>
        <taxon>Dikarya</taxon>
        <taxon>Basidiomycota</taxon>
        <taxon>Pucciniomycotina</taxon>
        <taxon>Pucciniomycetes</taxon>
        <taxon>Pucciniales</taxon>
        <taxon>Phakopsoraceae</taxon>
        <taxon>Phakopsora</taxon>
    </lineage>
</organism>
<accession>A0AAV0BA11</accession>
<feature type="region of interest" description="Disordered" evidence="1">
    <location>
        <begin position="214"/>
        <end position="234"/>
    </location>
</feature>
<comment type="caution">
    <text evidence="2">The sequence shown here is derived from an EMBL/GenBank/DDBJ whole genome shotgun (WGS) entry which is preliminary data.</text>
</comment>
<feature type="compositionally biased region" description="Polar residues" evidence="1">
    <location>
        <begin position="281"/>
        <end position="292"/>
    </location>
</feature>
<name>A0AAV0BA11_PHAPC</name>
<reference evidence="2" key="1">
    <citation type="submission" date="2022-06" db="EMBL/GenBank/DDBJ databases">
        <authorList>
            <consortium name="SYNGENTA / RWTH Aachen University"/>
        </authorList>
    </citation>
    <scope>NUCLEOTIDE SEQUENCE</scope>
</reference>
<dbReference type="AlphaFoldDB" id="A0AAV0BA11"/>
<protein>
    <recommendedName>
        <fullName evidence="4">LisH domain-containing protein</fullName>
    </recommendedName>
</protein>
<evidence type="ECO:0008006" key="4">
    <source>
        <dbReference type="Google" id="ProtNLM"/>
    </source>
</evidence>
<feature type="region of interest" description="Disordered" evidence="1">
    <location>
        <begin position="270"/>
        <end position="292"/>
    </location>
</feature>
<evidence type="ECO:0000313" key="2">
    <source>
        <dbReference type="EMBL" id="CAH7682589.1"/>
    </source>
</evidence>
<sequence length="292" mass="31171">MMVFGIDFDLGLARVRAHPVLSRTKTVVEPVNSSSSDVPADKFSGIGFASQPNPVSQVNCPPSAAPTAGAYCPFSDASPFSNTYLYDYLLKQGLFEVARLFVINGADLELAEGPKARISVAANPILNIHKRRQSDGSLDFSSSNFIICLLDLSLANVDANDQNENELAKEDGPTTTSISAVVTGGAFCSVHSIPMSNAVVWVSPRSHIDQALSNRSTRCGGRNGKGRMGKGGAGSAPGVLRVGFWWILQDFEEEGVTMEGNGWRHWKEGQKLGGGAHQGRSGWSKTTGVRDL</sequence>